<dbReference type="PANTHER" id="PTHR16019:SF5">
    <property type="entry name" value="BSD DOMAIN-CONTAINING PROTEIN 1"/>
    <property type="match status" value="1"/>
</dbReference>
<name>A0A6P8ZPN2_THRPL</name>
<gene>
    <name evidence="4" type="primary">LOC117647024</name>
</gene>
<evidence type="ECO:0000313" key="3">
    <source>
        <dbReference type="Proteomes" id="UP000515158"/>
    </source>
</evidence>
<feature type="domain" description="BSD" evidence="2">
    <location>
        <begin position="143"/>
        <end position="194"/>
    </location>
</feature>
<dbReference type="GO" id="GO:0005737">
    <property type="term" value="C:cytoplasm"/>
    <property type="evidence" value="ECO:0007669"/>
    <property type="project" value="TreeGrafter"/>
</dbReference>
<feature type="region of interest" description="Disordered" evidence="1">
    <location>
        <begin position="369"/>
        <end position="421"/>
    </location>
</feature>
<dbReference type="SUPFAM" id="SSF140383">
    <property type="entry name" value="BSD domain-like"/>
    <property type="match status" value="1"/>
</dbReference>
<feature type="region of interest" description="Disordered" evidence="1">
    <location>
        <begin position="248"/>
        <end position="299"/>
    </location>
</feature>
<dbReference type="Gene3D" id="1.10.3970.10">
    <property type="entry name" value="BSD domain"/>
    <property type="match status" value="1"/>
</dbReference>
<dbReference type="PROSITE" id="PS50858">
    <property type="entry name" value="BSD"/>
    <property type="match status" value="1"/>
</dbReference>
<feature type="compositionally biased region" description="Basic and acidic residues" evidence="1">
    <location>
        <begin position="369"/>
        <end position="379"/>
    </location>
</feature>
<dbReference type="OrthoDB" id="73788at2759"/>
<protein>
    <submittedName>
        <fullName evidence="4">BSD domain-containing protein 1-like isoform X1</fullName>
    </submittedName>
</protein>
<dbReference type="AlphaFoldDB" id="A0A6P8ZPN2"/>
<evidence type="ECO:0000256" key="1">
    <source>
        <dbReference type="SAM" id="MobiDB-lite"/>
    </source>
</evidence>
<sequence>MADGGGWWGSLTGVVNAAKNKSAEVLEFVKRDLDELSSTVKNEASQVVNSTTSVLKEQLSFDLSQSESTVNTMKRSMSSFLGTVNTVLNPAPDDSEQEAMVMRGNIPVVLTRVQAQVHTLMTSEETFLAEPSDIEATQFSAWLDIQEDLLNNDSLTKLMVTYAELHSQYTKLVPSKVSHADFWQRFLFRRALLEDEEARRQAQERRQHREAQEAEQVLNNHEDEFSSSKMDISDEEQIRLLQEYEKECKTKPSDELETHDSTPSSPRKLPLKENHYSDGKSPENGSALSPSDEDSEKSLISDAKNKLFSFVKTAIDSLDLLENDYETEESSSVSSYEKCPKSGETTESDNIGACQNLDLTMRDKGDMVVLGKSRDKADDSDTGNEDSTVISSSSSSSATLPDDEWEKLQAVEAADAEDFLH</sequence>
<feature type="compositionally biased region" description="Basic and acidic residues" evidence="1">
    <location>
        <begin position="270"/>
        <end position="281"/>
    </location>
</feature>
<proteinExistence type="predicted"/>
<dbReference type="InterPro" id="IPR035925">
    <property type="entry name" value="BSD_dom_sf"/>
</dbReference>
<organism evidence="4">
    <name type="scientific">Thrips palmi</name>
    <name type="common">Melon thrips</name>
    <dbReference type="NCBI Taxonomy" id="161013"/>
    <lineage>
        <taxon>Eukaryota</taxon>
        <taxon>Metazoa</taxon>
        <taxon>Ecdysozoa</taxon>
        <taxon>Arthropoda</taxon>
        <taxon>Hexapoda</taxon>
        <taxon>Insecta</taxon>
        <taxon>Pterygota</taxon>
        <taxon>Neoptera</taxon>
        <taxon>Paraneoptera</taxon>
        <taxon>Thysanoptera</taxon>
        <taxon>Terebrantia</taxon>
        <taxon>Thripoidea</taxon>
        <taxon>Thripidae</taxon>
        <taxon>Thrips</taxon>
    </lineage>
</organism>
<dbReference type="InterPro" id="IPR051494">
    <property type="entry name" value="BSD_domain-containing"/>
</dbReference>
<dbReference type="RefSeq" id="XP_034244399.1">
    <property type="nucleotide sequence ID" value="XM_034388508.1"/>
</dbReference>
<feature type="compositionally biased region" description="Basic and acidic residues" evidence="1">
    <location>
        <begin position="248"/>
        <end position="260"/>
    </location>
</feature>
<keyword evidence="3" id="KW-1185">Reference proteome</keyword>
<reference evidence="4" key="1">
    <citation type="submission" date="2025-08" db="UniProtKB">
        <authorList>
            <consortium name="RefSeq"/>
        </authorList>
    </citation>
    <scope>IDENTIFICATION</scope>
    <source>
        <tissue evidence="4">Total insect</tissue>
    </source>
</reference>
<dbReference type="InParanoid" id="A0A6P8ZPN2"/>
<dbReference type="SMART" id="SM00751">
    <property type="entry name" value="BSD"/>
    <property type="match status" value="1"/>
</dbReference>
<feature type="compositionally biased region" description="Basic and acidic residues" evidence="1">
    <location>
        <begin position="201"/>
        <end position="212"/>
    </location>
</feature>
<evidence type="ECO:0000313" key="4">
    <source>
        <dbReference type="RefSeq" id="XP_034244399.1"/>
    </source>
</evidence>
<dbReference type="KEGG" id="tpal:117647024"/>
<dbReference type="PANTHER" id="PTHR16019">
    <property type="entry name" value="SYNAPSE-ASSOCIATED PROTEIN"/>
    <property type="match status" value="1"/>
</dbReference>
<feature type="region of interest" description="Disordered" evidence="1">
    <location>
        <begin position="201"/>
        <end position="232"/>
    </location>
</feature>
<dbReference type="Pfam" id="PF03909">
    <property type="entry name" value="BSD"/>
    <property type="match status" value="1"/>
</dbReference>
<dbReference type="GeneID" id="117647024"/>
<dbReference type="Proteomes" id="UP000515158">
    <property type="component" value="Unplaced"/>
</dbReference>
<feature type="region of interest" description="Disordered" evidence="1">
    <location>
        <begin position="325"/>
        <end position="354"/>
    </location>
</feature>
<dbReference type="InterPro" id="IPR005607">
    <property type="entry name" value="BSD_dom"/>
</dbReference>
<accession>A0A6P8ZPN2</accession>
<evidence type="ECO:0000259" key="2">
    <source>
        <dbReference type="PROSITE" id="PS50858"/>
    </source>
</evidence>